<sequence>MRTIQIYSAELLAFYEASLAAHRRNLSGVTGENRADLIETNFAAHASALLDALPVEGPGILRQVALDLRTSPAPKPALPASRWARVLGWTAECWPYALPVAALVGCVVADALGFLP</sequence>
<dbReference type="EMBL" id="FYDG01000034">
    <property type="protein sequence ID" value="SNB84258.1"/>
    <property type="molecule type" value="Genomic_DNA"/>
</dbReference>
<name>A0A212SF20_RHOAC</name>
<protein>
    <submittedName>
        <fullName evidence="1">Uncharacterized protein</fullName>
    </submittedName>
</protein>
<proteinExistence type="predicted"/>
<dbReference type="Proteomes" id="UP000198418">
    <property type="component" value="Unassembled WGS sequence"/>
</dbReference>
<evidence type="ECO:0000313" key="1">
    <source>
        <dbReference type="EMBL" id="SNB84258.1"/>
    </source>
</evidence>
<evidence type="ECO:0000313" key="2">
    <source>
        <dbReference type="Proteomes" id="UP000198418"/>
    </source>
</evidence>
<organism evidence="1 2">
    <name type="scientific">Rhodoblastus acidophilus</name>
    <name type="common">Rhodopseudomonas acidophila</name>
    <dbReference type="NCBI Taxonomy" id="1074"/>
    <lineage>
        <taxon>Bacteria</taxon>
        <taxon>Pseudomonadati</taxon>
        <taxon>Pseudomonadota</taxon>
        <taxon>Alphaproteobacteria</taxon>
        <taxon>Hyphomicrobiales</taxon>
        <taxon>Rhodoblastaceae</taxon>
        <taxon>Rhodoblastus</taxon>
    </lineage>
</organism>
<dbReference type="AlphaFoldDB" id="A0A212SF20"/>
<gene>
    <name evidence="1" type="ORF">SAMN06265338_13416</name>
</gene>
<reference evidence="2" key="1">
    <citation type="submission" date="2017-06" db="EMBL/GenBank/DDBJ databases">
        <authorList>
            <person name="Varghese N."/>
            <person name="Submissions S."/>
        </authorList>
    </citation>
    <scope>NUCLEOTIDE SEQUENCE [LARGE SCALE GENOMIC DNA]</scope>
    <source>
        <strain evidence="2">DSM 137</strain>
    </source>
</reference>
<accession>A0A212SF20</accession>
<dbReference type="RefSeq" id="WP_104469683.1">
    <property type="nucleotide sequence ID" value="NZ_FYDG01000034.1"/>
</dbReference>
<keyword evidence="2" id="KW-1185">Reference proteome</keyword>